<dbReference type="GO" id="GO:0008409">
    <property type="term" value="F:5'-3' exonuclease activity"/>
    <property type="evidence" value="ECO:0007669"/>
    <property type="project" value="UniProtKB-UniRule"/>
</dbReference>
<dbReference type="AlphaFoldDB" id="A0A398BER6"/>
<comment type="caution">
    <text evidence="16">The sequence shown here is derived from an EMBL/GenBank/DDBJ whole genome shotgun (WGS) entry which is preliminary data.</text>
</comment>
<comment type="cofactor">
    <cofactor evidence="14">
        <name>[4Fe-4S] cluster</name>
        <dbReference type="ChEBI" id="CHEBI:49883"/>
    </cofactor>
    <text evidence="14">Binds 1 [4Fe-4S] cluster.</text>
</comment>
<keyword evidence="11 14" id="KW-0411">Iron-sulfur</keyword>
<keyword evidence="4 14" id="KW-0547">Nucleotide-binding</keyword>
<keyword evidence="7 14" id="KW-0347">Helicase</keyword>
<dbReference type="InterPro" id="IPR014140">
    <property type="entry name" value="DNA_helicase_suAddB"/>
</dbReference>
<evidence type="ECO:0000256" key="9">
    <source>
        <dbReference type="ARBA" id="ARBA00022840"/>
    </source>
</evidence>
<dbReference type="InterPro" id="IPR049035">
    <property type="entry name" value="ADDB_N"/>
</dbReference>
<dbReference type="HAMAP" id="MF_01452">
    <property type="entry name" value="AddB_type1"/>
    <property type="match status" value="1"/>
</dbReference>
<dbReference type="PROSITE" id="PS51217">
    <property type="entry name" value="UVRD_HELICASE_CTER"/>
    <property type="match status" value="1"/>
</dbReference>
<evidence type="ECO:0000256" key="4">
    <source>
        <dbReference type="ARBA" id="ARBA00022741"/>
    </source>
</evidence>
<dbReference type="RefSeq" id="WP_119117127.1">
    <property type="nucleotide sequence ID" value="NZ_QWVS01000016.1"/>
</dbReference>
<proteinExistence type="inferred from homology"/>
<dbReference type="InterPro" id="IPR014017">
    <property type="entry name" value="DNA_helicase_UvrD-like_C"/>
</dbReference>
<dbReference type="Pfam" id="PF12705">
    <property type="entry name" value="PDDEXK_1"/>
    <property type="match status" value="1"/>
</dbReference>
<evidence type="ECO:0000256" key="8">
    <source>
        <dbReference type="ARBA" id="ARBA00022839"/>
    </source>
</evidence>
<keyword evidence="8 14" id="KW-0269">Exonuclease</keyword>
<evidence type="ECO:0000256" key="1">
    <source>
        <dbReference type="ARBA" id="ARBA00022485"/>
    </source>
</evidence>
<feature type="binding site" evidence="14">
    <location>
        <position position="1131"/>
    </location>
    <ligand>
        <name>[4Fe-4S] cluster</name>
        <dbReference type="ChEBI" id="CHEBI:49883"/>
    </ligand>
</feature>
<comment type="subunit">
    <text evidence="14">Heterodimer of AddA and AddB.</text>
</comment>
<keyword evidence="17" id="KW-1185">Reference proteome</keyword>
<evidence type="ECO:0000256" key="10">
    <source>
        <dbReference type="ARBA" id="ARBA00023004"/>
    </source>
</evidence>
<organism evidence="16 17">
    <name type="scientific">Peribacillus asahii</name>
    <dbReference type="NCBI Taxonomy" id="228899"/>
    <lineage>
        <taxon>Bacteria</taxon>
        <taxon>Bacillati</taxon>
        <taxon>Bacillota</taxon>
        <taxon>Bacilli</taxon>
        <taxon>Bacillales</taxon>
        <taxon>Bacillaceae</taxon>
        <taxon>Peribacillus</taxon>
    </lineage>
</organism>
<gene>
    <name evidence="14 16" type="primary">addB</name>
    <name evidence="16" type="ORF">D1953_10480</name>
</gene>
<accession>A0A398BER6</accession>
<keyword evidence="3 14" id="KW-0479">Metal-binding</keyword>
<dbReference type="FunFam" id="3.90.320.10:FF:000006">
    <property type="entry name" value="ATP-dependent helicase/deoxyribonuclease subunit B"/>
    <property type="match status" value="1"/>
</dbReference>
<comment type="similarity">
    <text evidence="14">Belongs to the helicase family. AddB/RexB type 1 subfamily.</text>
</comment>
<evidence type="ECO:0000313" key="17">
    <source>
        <dbReference type="Proteomes" id="UP000266016"/>
    </source>
</evidence>
<dbReference type="InterPro" id="IPR011604">
    <property type="entry name" value="PDDEXK-like_dom_sf"/>
</dbReference>
<keyword evidence="10 14" id="KW-0408">Iron</keyword>
<dbReference type="EMBL" id="QWVS01000016">
    <property type="protein sequence ID" value="RID86190.1"/>
    <property type="molecule type" value="Genomic_DNA"/>
</dbReference>
<dbReference type="Proteomes" id="UP000266016">
    <property type="component" value="Unassembled WGS sequence"/>
</dbReference>
<feature type="binding site" evidence="14">
    <location>
        <position position="1125"/>
    </location>
    <ligand>
        <name>[4Fe-4S] cluster</name>
        <dbReference type="ChEBI" id="CHEBI:49883"/>
    </ligand>
</feature>
<keyword evidence="6 14" id="KW-0378">Hydrolase</keyword>
<evidence type="ECO:0000259" key="15">
    <source>
        <dbReference type="PROSITE" id="PS51217"/>
    </source>
</evidence>
<keyword evidence="13 14" id="KW-0234">DNA repair</keyword>
<evidence type="ECO:0000256" key="6">
    <source>
        <dbReference type="ARBA" id="ARBA00022801"/>
    </source>
</evidence>
<comment type="cofactor">
    <cofactor evidence="14">
        <name>Mg(2+)</name>
        <dbReference type="ChEBI" id="CHEBI:18420"/>
    </cofactor>
</comment>
<dbReference type="GO" id="GO:0005524">
    <property type="term" value="F:ATP binding"/>
    <property type="evidence" value="ECO:0007669"/>
    <property type="project" value="UniProtKB-UniRule"/>
</dbReference>
<evidence type="ECO:0000256" key="13">
    <source>
        <dbReference type="ARBA" id="ARBA00023204"/>
    </source>
</evidence>
<evidence type="ECO:0000256" key="12">
    <source>
        <dbReference type="ARBA" id="ARBA00023125"/>
    </source>
</evidence>
<dbReference type="GO" id="GO:0000724">
    <property type="term" value="P:double-strand break repair via homologous recombination"/>
    <property type="evidence" value="ECO:0007669"/>
    <property type="project" value="UniProtKB-UniRule"/>
</dbReference>
<comment type="function">
    <text evidence="14">The heterodimer acts as both an ATP-dependent DNA helicase and an ATP-dependent, dual-direction single-stranded exonuclease. Recognizes the chi site generating a DNA molecule suitable for the initiation of homologous recombination. The AddB subunit has 5' -&gt; 3' nuclease activity but not helicase activity.</text>
</comment>
<feature type="binding site" evidence="14">
    <location>
        <position position="1122"/>
    </location>
    <ligand>
        <name>[4Fe-4S] cluster</name>
        <dbReference type="ChEBI" id="CHEBI:49883"/>
    </ligand>
</feature>
<dbReference type="EC" id="3.1.-.-" evidence="14"/>
<dbReference type="InterPro" id="IPR027417">
    <property type="entry name" value="P-loop_NTPase"/>
</dbReference>
<sequence length="1163" mass="132849">MTLRFLLGRSGTGKTSFMLDEIRSTLAHHPEGNPIIYLVPDQMTFLSEYKLIKTPGLEGMIRAQVFSFSRLAWRVLQETGGMSRIHLDSVGVNMLIRKIMEEKKEELKVFRRSADKQGFVTQMEQMLVEFKRCCIQPEQLQSFLEQSTATSGVIQDKLHDLEVIYQSFEEKLMGKYLQSEDYFTLLIEKLADSAYIANAQIYVDGFYSLTQQELLILEEMMKRGCSVTVALTLDRPYPSLPPDPLELFRQTGTTYYEIYQTALRLGVPIEEDKVFTEVGRFSENPALKHLEQHFAVRPVRPYESPANVIVSQAVNRRAEVEGIARTIVKLVRDEEYRFRDIAVLMRNGEAYRDIIQTVFRDYEIPLFIDSKRKMLHHPLIELIRSTLDILTSNWRYEPVFQAIKTELLFPAEKNSDLMREQVDRLENYVLSRGIKGEKWTSKERWTYRRFRGLELEERSQTDKERQIEEELNELKQWFTAPILTLSSRINRAETARELSEALYLYLEDIRAAEQLEKLRQAAEEAGDLVAAREHEQAWNAVIDLLDQFVELLSEERMSLKAFALIIEAGLDSLNFSLVPQAMDQVIIANLDLSRLDDVKAAFIIGLNDGVLPGKAAAEGIFSDQDREMLLANGLEVAPSSKIRLLDEEFIAYKAFSTPSHLLYVSYPLADEEGKALLPSSYIKRISDVIPHIHTNLYSNDSFDGSPTEQADFIVNMEVALSHLTSQLQLKKRNYPMHPLWWDVYNALMDDEDMKFETSRVLSSLFYENQAKKLSSETTKQLYGESIMTSVSRMEMFNSCPFSHFAAHGLKLRERQVFRLDAPDIGEMFHGALKIISDYLYEHAISWAALTKDQCLTLARKAVETLAPKLQNQILLSSNRHHYLKRKLEQVIGRASIVLSEQAKLSGFAPIGLELGFGKNETLPPLSFSLQNGTKMELIGRIDRVDKAEESNGIFLRVLDYKSSEKDLSLTEVYYGLALQMLTYLDIVVTHSRSLIGTEALPAGVLYFHMHNPVIKSKGMLSLDQIEEEIFKSFKMKGLILGDTNVIQLMDQSLEAGASSKSHIIPASLKKDGTVSATSKIASRDEFSLLQKHVRHIYENAGNKMVNGDVGIAPYKLKDRTPCKYCSFKTVCQFDSSLEDNEYRTLTDKKQKDVLALLREGVEV</sequence>
<feature type="domain" description="UvrD-like helicase C-terminal" evidence="15">
    <location>
        <begin position="277"/>
        <end position="583"/>
    </location>
</feature>
<evidence type="ECO:0000256" key="5">
    <source>
        <dbReference type="ARBA" id="ARBA00022763"/>
    </source>
</evidence>
<feature type="binding site" evidence="14">
    <location>
        <position position="799"/>
    </location>
    <ligand>
        <name>[4Fe-4S] cluster</name>
        <dbReference type="ChEBI" id="CHEBI:49883"/>
    </ligand>
</feature>
<keyword evidence="2 14" id="KW-0540">Nuclease</keyword>
<keyword evidence="12 14" id="KW-0238">DNA-binding</keyword>
<evidence type="ECO:0000256" key="3">
    <source>
        <dbReference type="ARBA" id="ARBA00022723"/>
    </source>
</evidence>
<dbReference type="GO" id="GO:0004386">
    <property type="term" value="F:helicase activity"/>
    <property type="evidence" value="ECO:0007669"/>
    <property type="project" value="UniProtKB-KW"/>
</dbReference>
<dbReference type="PANTHER" id="PTHR30591:SF1">
    <property type="entry name" value="RECBCD ENZYME SUBUNIT RECC"/>
    <property type="match status" value="1"/>
</dbReference>
<keyword evidence="5 14" id="KW-0227">DNA damage</keyword>
<evidence type="ECO:0000256" key="7">
    <source>
        <dbReference type="ARBA" id="ARBA00022806"/>
    </source>
</evidence>
<evidence type="ECO:0000256" key="2">
    <source>
        <dbReference type="ARBA" id="ARBA00022722"/>
    </source>
</evidence>
<dbReference type="GO" id="GO:0051539">
    <property type="term" value="F:4 iron, 4 sulfur cluster binding"/>
    <property type="evidence" value="ECO:0007669"/>
    <property type="project" value="UniProtKB-KW"/>
</dbReference>
<evidence type="ECO:0000313" key="16">
    <source>
        <dbReference type="EMBL" id="RID86190.1"/>
    </source>
</evidence>
<comment type="miscellaneous">
    <text evidence="14">Despite having conserved helicase domains, this subunit does not have helicase activity.</text>
</comment>
<protein>
    <recommendedName>
        <fullName evidence="14">ATP-dependent helicase/deoxyribonuclease subunit B</fullName>
        <ecNumber evidence="14">3.1.-.-</ecNumber>
    </recommendedName>
    <alternativeName>
        <fullName evidence="14">ATP-dependent helicase/nuclease subunit AddB</fullName>
    </alternativeName>
</protein>
<dbReference type="SUPFAM" id="SSF52540">
    <property type="entry name" value="P-loop containing nucleoside triphosphate hydrolases"/>
    <property type="match status" value="1"/>
</dbReference>
<keyword evidence="1 14" id="KW-0004">4Fe-4S</keyword>
<dbReference type="InterPro" id="IPR038726">
    <property type="entry name" value="PDDEXK_AddAB-type"/>
</dbReference>
<evidence type="ECO:0000256" key="11">
    <source>
        <dbReference type="ARBA" id="ARBA00023014"/>
    </source>
</evidence>
<dbReference type="Gene3D" id="3.40.50.300">
    <property type="entry name" value="P-loop containing nucleotide triphosphate hydrolases"/>
    <property type="match status" value="3"/>
</dbReference>
<dbReference type="Pfam" id="PF21445">
    <property type="entry name" value="ADDB_N"/>
    <property type="match status" value="1"/>
</dbReference>
<dbReference type="GO" id="GO:0046872">
    <property type="term" value="F:metal ion binding"/>
    <property type="evidence" value="ECO:0007669"/>
    <property type="project" value="UniProtKB-KW"/>
</dbReference>
<dbReference type="Gene3D" id="3.90.320.10">
    <property type="match status" value="1"/>
</dbReference>
<evidence type="ECO:0000256" key="14">
    <source>
        <dbReference type="HAMAP-Rule" id="MF_01452"/>
    </source>
</evidence>
<dbReference type="NCBIfam" id="TIGR02773">
    <property type="entry name" value="addB_Gpos"/>
    <property type="match status" value="1"/>
</dbReference>
<name>A0A398BER6_9BACI</name>
<dbReference type="PANTHER" id="PTHR30591">
    <property type="entry name" value="RECBCD ENZYME SUBUNIT RECC"/>
    <property type="match status" value="1"/>
</dbReference>
<dbReference type="Gene3D" id="6.10.140.1030">
    <property type="match status" value="1"/>
</dbReference>
<reference evidence="16 17" key="1">
    <citation type="submission" date="2018-08" db="EMBL/GenBank/DDBJ databases">
        <title>Bacillus jemisoniae sp. nov., Bacillus chryseoplanitiae sp. nov., Bacillus resnikiae sp. nov., and Bacillus frankliniae sp. nov., isolated from Viking spacecraft and associated surfaces.</title>
        <authorList>
            <person name="Seuylemezian A."/>
            <person name="Vaishampayan P."/>
        </authorList>
    </citation>
    <scope>NUCLEOTIDE SEQUENCE [LARGE SCALE GENOMIC DNA]</scope>
    <source>
        <strain evidence="16 17">MA001</strain>
    </source>
</reference>
<dbReference type="GO" id="GO:0003690">
    <property type="term" value="F:double-stranded DNA binding"/>
    <property type="evidence" value="ECO:0007669"/>
    <property type="project" value="UniProtKB-UniRule"/>
</dbReference>
<keyword evidence="9 14" id="KW-0067">ATP-binding</keyword>